<proteinExistence type="predicted"/>
<dbReference type="RefSeq" id="WP_184165131.1">
    <property type="nucleotide sequence ID" value="NZ_JACHLD010000006.1"/>
</dbReference>
<gene>
    <name evidence="1" type="ORF">HNP37_003589</name>
</gene>
<evidence type="ECO:0000313" key="1">
    <source>
        <dbReference type="EMBL" id="MBB4803514.1"/>
    </source>
</evidence>
<reference evidence="1 2" key="1">
    <citation type="submission" date="2020-08" db="EMBL/GenBank/DDBJ databases">
        <title>Functional genomics of gut bacteria from endangered species of beetles.</title>
        <authorList>
            <person name="Carlos-Shanley C."/>
        </authorList>
    </citation>
    <scope>NUCLEOTIDE SEQUENCE [LARGE SCALE GENOMIC DNA]</scope>
    <source>
        <strain evidence="1 2">S00142</strain>
    </source>
</reference>
<sequence length="50" mass="5900">MKAKSIDEAKSIAKSQSLETKFKDEAVYIVYCNKTEYFYVDTNSLLRNWE</sequence>
<name>A0A7W7IZN0_9FLAO</name>
<protein>
    <submittedName>
        <fullName evidence="1">Uncharacterized protein</fullName>
    </submittedName>
</protein>
<keyword evidence="2" id="KW-1185">Reference proteome</keyword>
<dbReference type="Proteomes" id="UP000561681">
    <property type="component" value="Unassembled WGS sequence"/>
</dbReference>
<dbReference type="EMBL" id="JACHLD010000006">
    <property type="protein sequence ID" value="MBB4803514.1"/>
    <property type="molecule type" value="Genomic_DNA"/>
</dbReference>
<dbReference type="AlphaFoldDB" id="A0A7W7IZN0"/>
<accession>A0A7W7IZN0</accession>
<organism evidence="1 2">
    <name type="scientific">Flavobacterium nitrogenifigens</name>
    <dbReference type="NCBI Taxonomy" id="1617283"/>
    <lineage>
        <taxon>Bacteria</taxon>
        <taxon>Pseudomonadati</taxon>
        <taxon>Bacteroidota</taxon>
        <taxon>Flavobacteriia</taxon>
        <taxon>Flavobacteriales</taxon>
        <taxon>Flavobacteriaceae</taxon>
        <taxon>Flavobacterium</taxon>
    </lineage>
</organism>
<comment type="caution">
    <text evidence="1">The sequence shown here is derived from an EMBL/GenBank/DDBJ whole genome shotgun (WGS) entry which is preliminary data.</text>
</comment>
<evidence type="ECO:0000313" key="2">
    <source>
        <dbReference type="Proteomes" id="UP000561681"/>
    </source>
</evidence>